<dbReference type="Proteomes" id="UP000245962">
    <property type="component" value="Unassembled WGS sequence"/>
</dbReference>
<reference evidence="2 3" key="1">
    <citation type="submission" date="2018-04" db="EMBL/GenBank/DDBJ databases">
        <title>Marixanthomonas spongiae HN-E44 sp. nov., isolated from a marine sponge.</title>
        <authorList>
            <person name="Luo L."/>
            <person name="Zhuang L."/>
        </authorList>
    </citation>
    <scope>NUCLEOTIDE SEQUENCE [LARGE SCALE GENOMIC DNA]</scope>
    <source>
        <strain evidence="2 3">HN-E44</strain>
    </source>
</reference>
<dbReference type="AlphaFoldDB" id="A0A2U0HXG8"/>
<name>A0A2U0HXG8_9FLAO</name>
<comment type="caution">
    <text evidence="2">The sequence shown here is derived from an EMBL/GenBank/DDBJ whole genome shotgun (WGS) entry which is preliminary data.</text>
</comment>
<keyword evidence="3" id="KW-1185">Reference proteome</keyword>
<keyword evidence="1" id="KW-0472">Membrane</keyword>
<evidence type="ECO:0008006" key="4">
    <source>
        <dbReference type="Google" id="ProtNLM"/>
    </source>
</evidence>
<dbReference type="OrthoDB" id="6400719at2"/>
<feature type="transmembrane region" description="Helical" evidence="1">
    <location>
        <begin position="54"/>
        <end position="73"/>
    </location>
</feature>
<evidence type="ECO:0000313" key="3">
    <source>
        <dbReference type="Proteomes" id="UP000245962"/>
    </source>
</evidence>
<organism evidence="2 3">
    <name type="scientific">Marixanthomonas spongiae</name>
    <dbReference type="NCBI Taxonomy" id="2174845"/>
    <lineage>
        <taxon>Bacteria</taxon>
        <taxon>Pseudomonadati</taxon>
        <taxon>Bacteroidota</taxon>
        <taxon>Flavobacteriia</taxon>
        <taxon>Flavobacteriales</taxon>
        <taxon>Flavobacteriaceae</taxon>
        <taxon>Marixanthomonas</taxon>
    </lineage>
</organism>
<dbReference type="RefSeq" id="WP_116695168.1">
    <property type="nucleotide sequence ID" value="NZ_QEHR01000008.1"/>
</dbReference>
<protein>
    <recommendedName>
        <fullName evidence="4">DUF4870 domain-containing protein</fullName>
    </recommendedName>
</protein>
<feature type="transmembrane region" description="Helical" evidence="1">
    <location>
        <begin position="79"/>
        <end position="97"/>
    </location>
</feature>
<keyword evidence="1" id="KW-1133">Transmembrane helix</keyword>
<evidence type="ECO:0000256" key="1">
    <source>
        <dbReference type="SAM" id="Phobius"/>
    </source>
</evidence>
<gene>
    <name evidence="2" type="ORF">DDV96_12835</name>
</gene>
<accession>A0A2U0HXG8</accession>
<sequence>MESTPTNTATNTEETVNTNEGKTIAVISYLTIIGLIIAYVMNNDKKSEFGAYHIRQSIGLAAAGLALGVIGLIPILGWIVSVLGTLLLIYMWVMGLINAMNEKRKPLPFLGKKFEEWFKSI</sequence>
<feature type="transmembrane region" description="Helical" evidence="1">
    <location>
        <begin position="23"/>
        <end position="42"/>
    </location>
</feature>
<dbReference type="EMBL" id="QEHR01000008">
    <property type="protein sequence ID" value="PVW13537.1"/>
    <property type="molecule type" value="Genomic_DNA"/>
</dbReference>
<evidence type="ECO:0000313" key="2">
    <source>
        <dbReference type="EMBL" id="PVW13537.1"/>
    </source>
</evidence>
<proteinExistence type="predicted"/>
<keyword evidence="1" id="KW-0812">Transmembrane</keyword>